<dbReference type="InterPro" id="IPR009100">
    <property type="entry name" value="AcylCoA_DH/oxidase_NM_dom_sf"/>
</dbReference>
<gene>
    <name evidence="9" type="ORF">AB8O55_18500</name>
</gene>
<dbReference type="SUPFAM" id="SSF47203">
    <property type="entry name" value="Acyl-CoA dehydrogenase C-terminal domain-like"/>
    <property type="match status" value="1"/>
</dbReference>
<proteinExistence type="inferred from homology"/>
<reference evidence="9 10" key="1">
    <citation type="submission" date="2024-08" db="EMBL/GenBank/DDBJ databases">
        <title>Genome mining of Saccharopolyspora cebuensis PGLac3 from Nigerian medicinal plant.</title>
        <authorList>
            <person name="Ezeobiora C.E."/>
            <person name="Igbokwe N.H."/>
            <person name="Amin D.H."/>
            <person name="Mendie U.E."/>
        </authorList>
    </citation>
    <scope>NUCLEOTIDE SEQUENCE [LARGE SCALE GENOMIC DNA]</scope>
    <source>
        <strain evidence="9 10">PGLac3</strain>
    </source>
</reference>
<protein>
    <submittedName>
        <fullName evidence="9">Acyl-CoA dehydrogenase family protein</fullName>
    </submittedName>
</protein>
<keyword evidence="5" id="KW-0560">Oxidoreductase</keyword>
<feature type="domain" description="Adaptive response protein AidB N-terminal" evidence="8">
    <location>
        <begin position="2"/>
        <end position="135"/>
    </location>
</feature>
<comment type="cofactor">
    <cofactor evidence="1 5">
        <name>FAD</name>
        <dbReference type="ChEBI" id="CHEBI:57692"/>
    </cofactor>
</comment>
<evidence type="ECO:0000259" key="8">
    <source>
        <dbReference type="Pfam" id="PF18158"/>
    </source>
</evidence>
<dbReference type="RefSeq" id="WP_345365708.1">
    <property type="nucleotide sequence ID" value="NZ_BAABII010000016.1"/>
</dbReference>
<dbReference type="Gene3D" id="1.20.140.10">
    <property type="entry name" value="Butyryl-CoA Dehydrogenase, subunit A, domain 3"/>
    <property type="match status" value="1"/>
</dbReference>
<keyword evidence="4 5" id="KW-0274">FAD</keyword>
<evidence type="ECO:0000256" key="4">
    <source>
        <dbReference type="ARBA" id="ARBA00022827"/>
    </source>
</evidence>
<comment type="caution">
    <text evidence="9">The sequence shown here is derived from an EMBL/GenBank/DDBJ whole genome shotgun (WGS) entry which is preliminary data.</text>
</comment>
<dbReference type="InterPro" id="IPR041504">
    <property type="entry name" value="AidB_N"/>
</dbReference>
<dbReference type="Pfam" id="PF02770">
    <property type="entry name" value="Acyl-CoA_dh_M"/>
    <property type="match status" value="1"/>
</dbReference>
<organism evidence="9 10">
    <name type="scientific">Saccharopolyspora cebuensis</name>
    <dbReference type="NCBI Taxonomy" id="418759"/>
    <lineage>
        <taxon>Bacteria</taxon>
        <taxon>Bacillati</taxon>
        <taxon>Actinomycetota</taxon>
        <taxon>Actinomycetes</taxon>
        <taxon>Pseudonocardiales</taxon>
        <taxon>Pseudonocardiaceae</taxon>
        <taxon>Saccharopolyspora</taxon>
    </lineage>
</organism>
<evidence type="ECO:0000256" key="1">
    <source>
        <dbReference type="ARBA" id="ARBA00001974"/>
    </source>
</evidence>
<dbReference type="PANTHER" id="PTHR42707">
    <property type="entry name" value="ACYL-COA DEHYDROGENASE"/>
    <property type="match status" value="1"/>
</dbReference>
<sequence>MNFADPDPALRPLLARYADVARVEPVLRDVGAVAAGELDELAAVAEANPPELRQYDPRGERIDEVRYHPAYAEMSRLAFERFGFAAMSHRSGVHGWPTPVPHVVKYALSYVFVQAEFGLFCPVSMTDSAARVLRRFGGGEFGAEIDGLTATRYPDLRTGAMFMTEQQGGSDVGRTATEAVRRDGRWVLRGRKWFASNVDADVVLTLARVPGGASGTRGLGMFLVPKRRPGGGRNGIRIDRLKDKMGSRSMASGEVTLEDAVATPVGELSRGFLQMAEMVNVSRLSNAMRAVALMRRAVHESTAHTRERVAFGAPLFDQPLMRATLLPMLLVAEAGLGLVLEAAAELDRADAGDERARRLIRVLTPIAKHHLCKAARTVTGEAMEVRGGNGYIEDWINPRLVRDAHLGSIWEGSSNVIALDVLRCVRKDAAHELLADTARDKLAGLADPHVAAAAERLLPAVARLRAEGAALLSGGEEHAQAACGGFTTRAATTLMAALLLEQADHEARTGLGYRKLLVATAYLRHLDGDPAPEVLPLLEVLVDGGPVAAEDLV</sequence>
<dbReference type="PROSITE" id="PS00073">
    <property type="entry name" value="ACYL_COA_DH_2"/>
    <property type="match status" value="1"/>
</dbReference>
<evidence type="ECO:0000256" key="2">
    <source>
        <dbReference type="ARBA" id="ARBA00009347"/>
    </source>
</evidence>
<dbReference type="InterPro" id="IPR036250">
    <property type="entry name" value="AcylCo_DH-like_C"/>
</dbReference>
<dbReference type="InterPro" id="IPR006091">
    <property type="entry name" value="Acyl-CoA_Oxase/DH_mid-dom"/>
</dbReference>
<dbReference type="Pfam" id="PF00441">
    <property type="entry name" value="Acyl-CoA_dh_1"/>
    <property type="match status" value="1"/>
</dbReference>
<feature type="domain" description="Acyl-CoA dehydrogenase/oxidase C-terminal" evidence="6">
    <location>
        <begin position="270"/>
        <end position="422"/>
    </location>
</feature>
<feature type="domain" description="Acyl-CoA oxidase/dehydrogenase middle" evidence="7">
    <location>
        <begin position="160"/>
        <end position="259"/>
    </location>
</feature>
<dbReference type="InterPro" id="IPR052904">
    <property type="entry name" value="Acyl-CoA_dehydrogenase-like"/>
</dbReference>
<keyword evidence="3 5" id="KW-0285">Flavoprotein</keyword>
<evidence type="ECO:0000259" key="7">
    <source>
        <dbReference type="Pfam" id="PF02770"/>
    </source>
</evidence>
<dbReference type="PANTHER" id="PTHR42707:SF2">
    <property type="entry name" value="ACD11 DEHYDROGENASE"/>
    <property type="match status" value="1"/>
</dbReference>
<dbReference type="InterPro" id="IPR006089">
    <property type="entry name" value="Acyl-CoA_DH_CS"/>
</dbReference>
<dbReference type="Pfam" id="PF18158">
    <property type="entry name" value="AidB_N"/>
    <property type="match status" value="1"/>
</dbReference>
<evidence type="ECO:0000313" key="9">
    <source>
        <dbReference type="EMBL" id="MEY8041399.1"/>
    </source>
</evidence>
<accession>A0ABV4CKY2</accession>
<comment type="similarity">
    <text evidence="2 5">Belongs to the acyl-CoA dehydrogenase family.</text>
</comment>
<dbReference type="InterPro" id="IPR009075">
    <property type="entry name" value="AcylCo_DH/oxidase_C"/>
</dbReference>
<dbReference type="EMBL" id="JBGEHV010000036">
    <property type="protein sequence ID" value="MEY8041399.1"/>
    <property type="molecule type" value="Genomic_DNA"/>
</dbReference>
<dbReference type="Proteomes" id="UP001564626">
    <property type="component" value="Unassembled WGS sequence"/>
</dbReference>
<keyword evidence="10" id="KW-1185">Reference proteome</keyword>
<evidence type="ECO:0000256" key="5">
    <source>
        <dbReference type="RuleBase" id="RU362125"/>
    </source>
</evidence>
<name>A0ABV4CKY2_9PSEU</name>
<evidence type="ECO:0000259" key="6">
    <source>
        <dbReference type="Pfam" id="PF00441"/>
    </source>
</evidence>
<dbReference type="Gene3D" id="2.40.110.20">
    <property type="match status" value="1"/>
</dbReference>
<dbReference type="SUPFAM" id="SSF56645">
    <property type="entry name" value="Acyl-CoA dehydrogenase NM domain-like"/>
    <property type="match status" value="1"/>
</dbReference>
<evidence type="ECO:0000256" key="3">
    <source>
        <dbReference type="ARBA" id="ARBA00022630"/>
    </source>
</evidence>
<evidence type="ECO:0000313" key="10">
    <source>
        <dbReference type="Proteomes" id="UP001564626"/>
    </source>
</evidence>
<dbReference type="Gene3D" id="6.10.250.600">
    <property type="match status" value="1"/>
</dbReference>